<dbReference type="KEGG" id="whr:OG579_14895"/>
<dbReference type="RefSeq" id="WP_328856574.1">
    <property type="nucleotide sequence ID" value="NZ_CP108021.1"/>
</dbReference>
<evidence type="ECO:0000313" key="1">
    <source>
        <dbReference type="EMBL" id="WUM19007.1"/>
    </source>
</evidence>
<evidence type="ECO:0000313" key="2">
    <source>
        <dbReference type="Proteomes" id="UP001432128"/>
    </source>
</evidence>
<protein>
    <submittedName>
        <fullName evidence="1">Uncharacterized protein</fullName>
    </submittedName>
</protein>
<sequence>MDIAHQTSALYMRTHLIGASGGLQLARLVARDPWTVNAIDHLPGELEDEMAFVRARVEELSGHRESWLSAVAGIGTGVRGVAGVVGLTRGRFRRVAALEAMRSLLLAKKAMWELGMERRVDFGPGTARCAELDRQAARQAEEVQALHQRAADEAFTRGG</sequence>
<proteinExistence type="predicted"/>
<organism evidence="1 2">
    <name type="scientific">Williamsia herbipolensis</name>
    <dbReference type="NCBI Taxonomy" id="1603258"/>
    <lineage>
        <taxon>Bacteria</taxon>
        <taxon>Bacillati</taxon>
        <taxon>Actinomycetota</taxon>
        <taxon>Actinomycetes</taxon>
        <taxon>Mycobacteriales</taxon>
        <taxon>Nocardiaceae</taxon>
        <taxon>Williamsia</taxon>
    </lineage>
</organism>
<dbReference type="AlphaFoldDB" id="A0AAU4JYV8"/>
<gene>
    <name evidence="1" type="ORF">OG579_14895</name>
</gene>
<dbReference type="Proteomes" id="UP001432128">
    <property type="component" value="Chromosome"/>
</dbReference>
<name>A0AAU4JYV8_9NOCA</name>
<reference evidence="1 2" key="1">
    <citation type="submission" date="2022-10" db="EMBL/GenBank/DDBJ databases">
        <title>The complete genomes of actinobacterial strains from the NBC collection.</title>
        <authorList>
            <person name="Joergensen T.S."/>
            <person name="Alvarez Arevalo M."/>
            <person name="Sterndorff E.B."/>
            <person name="Faurdal D."/>
            <person name="Vuksanovic O."/>
            <person name="Mourched A.-S."/>
            <person name="Charusanti P."/>
            <person name="Shaw S."/>
            <person name="Blin K."/>
            <person name="Weber T."/>
        </authorList>
    </citation>
    <scope>NUCLEOTIDE SEQUENCE [LARGE SCALE GENOMIC DNA]</scope>
    <source>
        <strain evidence="1 2">NBC_00319</strain>
    </source>
</reference>
<accession>A0AAU4JYV8</accession>
<dbReference type="EMBL" id="CP108021">
    <property type="protein sequence ID" value="WUM19007.1"/>
    <property type="molecule type" value="Genomic_DNA"/>
</dbReference>
<keyword evidence="2" id="KW-1185">Reference proteome</keyword>